<dbReference type="PRINTS" id="PR00081">
    <property type="entry name" value="GDHRDH"/>
</dbReference>
<gene>
    <name evidence="4" type="ORF">ACFSYJ_42165</name>
</gene>
<sequence length="269" mass="28250">MAKNVLVTGASSGFGEALVTEFAKSGWNVAATMRDPGKAPAGFSDLPNVLVRPLDVTDEASINEAVIAVESHFGPIDVLLNVAGNVVQGTLEELSLEQVRAQLETNVVGLVAVAKALLPGMRQRGSGHIVNFSSGGGLIGVPRLDAYVASKFAVEGLSEALSRDVAHLGLKVSIVEPGVFATRLGDSAVQPARPLDAYAPAAEQLPGLYDWTPGDLQGAAEAIVAIAGQPDAPLRLYVGHGLDDVRRHYQDRLDGWAAYEHLTRRTLSS</sequence>
<dbReference type="CDD" id="cd05374">
    <property type="entry name" value="17beta-HSD-like_SDR_c"/>
    <property type="match status" value="1"/>
</dbReference>
<dbReference type="PROSITE" id="PS00061">
    <property type="entry name" value="ADH_SHORT"/>
    <property type="match status" value="1"/>
</dbReference>
<keyword evidence="2" id="KW-0560">Oxidoreductase</keyword>
<dbReference type="PRINTS" id="PR00080">
    <property type="entry name" value="SDRFAMILY"/>
</dbReference>
<dbReference type="EMBL" id="JBHUKU010000030">
    <property type="protein sequence ID" value="MFD2465285.1"/>
    <property type="molecule type" value="Genomic_DNA"/>
</dbReference>
<dbReference type="PANTHER" id="PTHR43976:SF16">
    <property type="entry name" value="SHORT-CHAIN DEHYDROGENASE_REDUCTASE FAMILY PROTEIN"/>
    <property type="match status" value="1"/>
</dbReference>
<accession>A0ABW5GWG7</accession>
<organism evidence="4 5">
    <name type="scientific">Amycolatopsis samaneae</name>
    <dbReference type="NCBI Taxonomy" id="664691"/>
    <lineage>
        <taxon>Bacteria</taxon>
        <taxon>Bacillati</taxon>
        <taxon>Actinomycetota</taxon>
        <taxon>Actinomycetes</taxon>
        <taxon>Pseudonocardiales</taxon>
        <taxon>Pseudonocardiaceae</taxon>
        <taxon>Amycolatopsis</taxon>
    </lineage>
</organism>
<dbReference type="InterPro" id="IPR051911">
    <property type="entry name" value="SDR_oxidoreductase"/>
</dbReference>
<comment type="caution">
    <text evidence="4">The sequence shown here is derived from an EMBL/GenBank/DDBJ whole genome shotgun (WGS) entry which is preliminary data.</text>
</comment>
<evidence type="ECO:0000256" key="3">
    <source>
        <dbReference type="RuleBase" id="RU000363"/>
    </source>
</evidence>
<dbReference type="PANTHER" id="PTHR43976">
    <property type="entry name" value="SHORT CHAIN DEHYDROGENASE"/>
    <property type="match status" value="1"/>
</dbReference>
<evidence type="ECO:0000313" key="4">
    <source>
        <dbReference type="EMBL" id="MFD2465285.1"/>
    </source>
</evidence>
<protein>
    <submittedName>
        <fullName evidence="4">SDR family NAD(P)-dependent oxidoreductase</fullName>
    </submittedName>
</protein>
<dbReference type="SUPFAM" id="SSF51735">
    <property type="entry name" value="NAD(P)-binding Rossmann-fold domains"/>
    <property type="match status" value="1"/>
</dbReference>
<dbReference type="Proteomes" id="UP001597419">
    <property type="component" value="Unassembled WGS sequence"/>
</dbReference>
<dbReference type="InterPro" id="IPR002347">
    <property type="entry name" value="SDR_fam"/>
</dbReference>
<dbReference type="RefSeq" id="WP_345407983.1">
    <property type="nucleotide sequence ID" value="NZ_BAABHG010000024.1"/>
</dbReference>
<keyword evidence="5" id="KW-1185">Reference proteome</keyword>
<dbReference type="Gene3D" id="3.40.50.720">
    <property type="entry name" value="NAD(P)-binding Rossmann-like Domain"/>
    <property type="match status" value="1"/>
</dbReference>
<evidence type="ECO:0000256" key="2">
    <source>
        <dbReference type="ARBA" id="ARBA00023002"/>
    </source>
</evidence>
<comment type="similarity">
    <text evidence="1 3">Belongs to the short-chain dehydrogenases/reductases (SDR) family.</text>
</comment>
<name>A0ABW5GWG7_9PSEU</name>
<proteinExistence type="inferred from homology"/>
<dbReference type="Pfam" id="PF00106">
    <property type="entry name" value="adh_short"/>
    <property type="match status" value="1"/>
</dbReference>
<evidence type="ECO:0000313" key="5">
    <source>
        <dbReference type="Proteomes" id="UP001597419"/>
    </source>
</evidence>
<reference evidence="5" key="1">
    <citation type="journal article" date="2019" name="Int. J. Syst. Evol. Microbiol.">
        <title>The Global Catalogue of Microorganisms (GCM) 10K type strain sequencing project: providing services to taxonomists for standard genome sequencing and annotation.</title>
        <authorList>
            <consortium name="The Broad Institute Genomics Platform"/>
            <consortium name="The Broad Institute Genome Sequencing Center for Infectious Disease"/>
            <person name="Wu L."/>
            <person name="Ma J."/>
        </authorList>
    </citation>
    <scope>NUCLEOTIDE SEQUENCE [LARGE SCALE GENOMIC DNA]</scope>
    <source>
        <strain evidence="5">CGMCC 4.7643</strain>
    </source>
</reference>
<dbReference type="InterPro" id="IPR036291">
    <property type="entry name" value="NAD(P)-bd_dom_sf"/>
</dbReference>
<evidence type="ECO:0000256" key="1">
    <source>
        <dbReference type="ARBA" id="ARBA00006484"/>
    </source>
</evidence>
<dbReference type="InterPro" id="IPR020904">
    <property type="entry name" value="Sc_DH/Rdtase_CS"/>
</dbReference>